<name>A0A9X2EHL0_9SPHN</name>
<evidence type="ECO:0000313" key="4">
    <source>
        <dbReference type="Proteomes" id="UP001155128"/>
    </source>
</evidence>
<dbReference type="RefSeq" id="WP_252114001.1">
    <property type="nucleotide sequence ID" value="NZ_JAMSHT010000001.1"/>
</dbReference>
<dbReference type="PROSITE" id="PS51257">
    <property type="entry name" value="PROKAR_LIPOPROTEIN"/>
    <property type="match status" value="1"/>
</dbReference>
<organism evidence="3 4">
    <name type="scientific">Sphingomicrobium sediminis</name>
    <dbReference type="NCBI Taxonomy" id="2950949"/>
    <lineage>
        <taxon>Bacteria</taxon>
        <taxon>Pseudomonadati</taxon>
        <taxon>Pseudomonadota</taxon>
        <taxon>Alphaproteobacteria</taxon>
        <taxon>Sphingomonadales</taxon>
        <taxon>Sphingomonadaceae</taxon>
        <taxon>Sphingomicrobium</taxon>
    </lineage>
</organism>
<evidence type="ECO:0000313" key="3">
    <source>
        <dbReference type="EMBL" id="MCM8557707.1"/>
    </source>
</evidence>
<dbReference type="Gene3D" id="3.40.30.10">
    <property type="entry name" value="Glutaredoxin"/>
    <property type="match status" value="1"/>
</dbReference>
<comment type="caution">
    <text evidence="3">The sequence shown here is derived from an EMBL/GenBank/DDBJ whole genome shotgun (WGS) entry which is preliminary data.</text>
</comment>
<reference evidence="3" key="1">
    <citation type="submission" date="2022-06" db="EMBL/GenBank/DDBJ databases">
        <title>Sphingomicrobium sedimins sp. nov., a marine bacterium isolated from tidal flat.</title>
        <authorList>
            <person name="Kim C.-H."/>
            <person name="Yoo Y."/>
            <person name="Kim J.-J."/>
        </authorList>
    </citation>
    <scope>NUCLEOTIDE SEQUENCE</scope>
    <source>
        <strain evidence="3">GRR-S6-50</strain>
    </source>
</reference>
<dbReference type="Pfam" id="PF13462">
    <property type="entry name" value="Thioredoxin_4"/>
    <property type="match status" value="1"/>
</dbReference>
<gene>
    <name evidence="3" type="ORF">NDO55_07725</name>
</gene>
<dbReference type="Proteomes" id="UP001155128">
    <property type="component" value="Unassembled WGS sequence"/>
</dbReference>
<feature type="domain" description="Thioredoxin-like fold" evidence="2">
    <location>
        <begin position="58"/>
        <end position="245"/>
    </location>
</feature>
<dbReference type="SUPFAM" id="SSF52833">
    <property type="entry name" value="Thioredoxin-like"/>
    <property type="match status" value="1"/>
</dbReference>
<evidence type="ECO:0000259" key="2">
    <source>
        <dbReference type="Pfam" id="PF13462"/>
    </source>
</evidence>
<feature type="signal peptide" evidence="1">
    <location>
        <begin position="1"/>
        <end position="18"/>
    </location>
</feature>
<proteinExistence type="predicted"/>
<feature type="chain" id="PRO_5040729547" evidence="1">
    <location>
        <begin position="19"/>
        <end position="252"/>
    </location>
</feature>
<dbReference type="InterPro" id="IPR012336">
    <property type="entry name" value="Thioredoxin-like_fold"/>
</dbReference>
<dbReference type="InterPro" id="IPR036249">
    <property type="entry name" value="Thioredoxin-like_sf"/>
</dbReference>
<evidence type="ECO:0000256" key="1">
    <source>
        <dbReference type="SAM" id="SignalP"/>
    </source>
</evidence>
<protein>
    <submittedName>
        <fullName evidence="3">DsbA family protein</fullName>
    </submittedName>
</protein>
<accession>A0A9X2EHL0</accession>
<sequence length="252" mass="26996">MKKLILAAPVMLAVAACGDNGDGAASGGELPVATERVEEVAPPEGQQWSEVVSKTSAGGYMMGNPDAPVTLIEYGSLTCPACARFDEEGYPQLVQNYINSGRLNFEFRNYVRDPIDMTAALLARCGSEATYYPLTHALYGAQGQWFGEQVNQLSALMQQIGTQPPAQQFPQIAEAAGLKTFAAQRGVPASRADACLADQDAIDELVEMKNIADTDFEVPGTPAFYLDNTLVQHAYQWPSLEPALKAALGDDS</sequence>
<dbReference type="EMBL" id="JAMSHT010000001">
    <property type="protein sequence ID" value="MCM8557707.1"/>
    <property type="molecule type" value="Genomic_DNA"/>
</dbReference>
<keyword evidence="1" id="KW-0732">Signal</keyword>
<dbReference type="AlphaFoldDB" id="A0A9X2EHL0"/>
<keyword evidence="4" id="KW-1185">Reference proteome</keyword>
<dbReference type="Gene3D" id="1.10.40.110">
    <property type="match status" value="1"/>
</dbReference>